<evidence type="ECO:0000313" key="2">
    <source>
        <dbReference type="Proteomes" id="UP001314169"/>
    </source>
</evidence>
<proteinExistence type="predicted"/>
<dbReference type="EMBL" id="OY882871">
    <property type="protein sequence ID" value="CAK6436176.1"/>
    <property type="molecule type" value="Genomic_DNA"/>
</dbReference>
<protein>
    <submittedName>
        <fullName evidence="1">Uncharacterized protein</fullName>
    </submittedName>
</protein>
<gene>
    <name evidence="1" type="ORF">MPIPNATIZW_LOCUS4482</name>
</gene>
<reference evidence="1" key="1">
    <citation type="submission" date="2023-12" db="EMBL/GenBank/DDBJ databases">
        <authorList>
            <person name="Brown T."/>
        </authorList>
    </citation>
    <scope>NUCLEOTIDE SEQUENCE</scope>
</reference>
<name>A0ABN9ZCX9_PIPNA</name>
<dbReference type="Proteomes" id="UP001314169">
    <property type="component" value="Chromosome 14"/>
</dbReference>
<organism evidence="1 2">
    <name type="scientific">Pipistrellus nathusii</name>
    <name type="common">Nathusius' pipistrelle</name>
    <dbReference type="NCBI Taxonomy" id="59473"/>
    <lineage>
        <taxon>Eukaryota</taxon>
        <taxon>Metazoa</taxon>
        <taxon>Chordata</taxon>
        <taxon>Craniata</taxon>
        <taxon>Vertebrata</taxon>
        <taxon>Euteleostomi</taxon>
        <taxon>Mammalia</taxon>
        <taxon>Eutheria</taxon>
        <taxon>Laurasiatheria</taxon>
        <taxon>Chiroptera</taxon>
        <taxon>Yangochiroptera</taxon>
        <taxon>Vespertilionidae</taxon>
        <taxon>Pipistrellus</taxon>
    </lineage>
</organism>
<keyword evidence="2" id="KW-1185">Reference proteome</keyword>
<sequence>MEGQEQTKRTRLNPPGFCFLAPKADSGAGLAEEGLSGSERQGAYALSPHPGINHFLSSPLLYQNKGMPASCTVRASFPCPLFCSVAVFGHNAGSSWSILHYNLKSKTYNPNPLPNPLPKSHRGREAFQSSHRTFFQRGTAVGSA</sequence>
<accession>A0ABN9ZCX9</accession>
<evidence type="ECO:0000313" key="1">
    <source>
        <dbReference type="EMBL" id="CAK6436176.1"/>
    </source>
</evidence>